<feature type="compositionally biased region" description="Low complexity" evidence="1">
    <location>
        <begin position="326"/>
        <end position="339"/>
    </location>
</feature>
<dbReference type="PANTHER" id="PTHR47481">
    <property type="match status" value="1"/>
</dbReference>
<sequence length="686" mass="75996">MDYQKLYFDDAKMASCRSEQKRGRTAYWIITTFTARSGQNYFFEDDIKLADKNKESLQEDSDLLTVTNSAKMSTSSVKYAYPCNLNVANFVSLKLSTSNYLLWETQMLSLIESQDILGFINGDIIAPDSEVNSSDGNQRVPNPDFTSWVHTDRLVKAWITGTLSEEALGVVVGLKTSADVWKAFGDAFSQNSQAREFELLAQLQVKKGNASLSDHLRDFKKTCDQLNAIGKPVTDQNKVFWLLSGLGPKYESFATTMLKPPVPSYADLIPLLQSHELRNKGHQSESFNHSMVYYSQRTSNGTKNTNKKGGNSYFTSKGKGFLQTGQSQFRSSFPPQSQPKNNAANPEGHPQICQICNKKGHEALKCWHRFNHSFQATDIPKALAAMHVTDSQDSEWFPDTGATAHITEDPEWISPQIAQPVDIPTQEDQFSALERARLFTGDPPALDQTRDQLPILSPSTEPEITHLGLGPQSGEPLVVPNSTSPITIPSTTSTTPTSNSNLDASPSSQSSCALSHPMITRSKAGIVKANPNANKKSTVALSSAEAEYRAMASATTELTWLSFILRDIGIVQHHPATLFCDNLAALYMSINPQIVIKQQDSRIYSEKEENEILHCSSNSSANVGIFLFIKLGQTEVGYLCVKITIKQYIGSFDVSMNNSQRRFLMQIHQSFCYADTNSLSGRPIQV</sequence>
<organism evidence="2 3">
    <name type="scientific">Escallonia rubra</name>
    <dbReference type="NCBI Taxonomy" id="112253"/>
    <lineage>
        <taxon>Eukaryota</taxon>
        <taxon>Viridiplantae</taxon>
        <taxon>Streptophyta</taxon>
        <taxon>Embryophyta</taxon>
        <taxon>Tracheophyta</taxon>
        <taxon>Spermatophyta</taxon>
        <taxon>Magnoliopsida</taxon>
        <taxon>eudicotyledons</taxon>
        <taxon>Gunneridae</taxon>
        <taxon>Pentapetalae</taxon>
        <taxon>asterids</taxon>
        <taxon>campanulids</taxon>
        <taxon>Escalloniales</taxon>
        <taxon>Escalloniaceae</taxon>
        <taxon>Escallonia</taxon>
    </lineage>
</organism>
<dbReference type="PANTHER" id="PTHR47481:SF10">
    <property type="entry name" value="COPIA-LIKE POLYPROTEIN_RETROTRANSPOSON"/>
    <property type="match status" value="1"/>
</dbReference>
<feature type="compositionally biased region" description="Low complexity" evidence="1">
    <location>
        <begin position="298"/>
        <end position="312"/>
    </location>
</feature>
<name>A0AA88U9V5_9ASTE</name>
<keyword evidence="3" id="KW-1185">Reference proteome</keyword>
<reference evidence="2" key="1">
    <citation type="submission" date="2022-12" db="EMBL/GenBank/DDBJ databases">
        <title>Draft genome assemblies for two species of Escallonia (Escalloniales).</title>
        <authorList>
            <person name="Chanderbali A."/>
            <person name="Dervinis C."/>
            <person name="Anghel I."/>
            <person name="Soltis D."/>
            <person name="Soltis P."/>
            <person name="Zapata F."/>
        </authorList>
    </citation>
    <scope>NUCLEOTIDE SEQUENCE</scope>
    <source>
        <strain evidence="2">UCBG92.1500</strain>
        <tissue evidence="2">Leaf</tissue>
    </source>
</reference>
<evidence type="ECO:0000256" key="1">
    <source>
        <dbReference type="SAM" id="MobiDB-lite"/>
    </source>
</evidence>
<evidence type="ECO:0000313" key="3">
    <source>
        <dbReference type="Proteomes" id="UP001187471"/>
    </source>
</evidence>
<evidence type="ECO:0000313" key="2">
    <source>
        <dbReference type="EMBL" id="KAK2976664.1"/>
    </source>
</evidence>
<evidence type="ECO:0008006" key="4">
    <source>
        <dbReference type="Google" id="ProtNLM"/>
    </source>
</evidence>
<feature type="compositionally biased region" description="Low complexity" evidence="1">
    <location>
        <begin position="480"/>
        <end position="514"/>
    </location>
</feature>
<accession>A0AA88U9V5</accession>
<protein>
    <recommendedName>
        <fullName evidence="4">Retrotransposon Copia-like N-terminal domain-containing protein</fullName>
    </recommendedName>
</protein>
<dbReference type="AlphaFoldDB" id="A0AA88U9V5"/>
<dbReference type="EMBL" id="JAVXUO010002052">
    <property type="protein sequence ID" value="KAK2976664.1"/>
    <property type="molecule type" value="Genomic_DNA"/>
</dbReference>
<dbReference type="Pfam" id="PF14223">
    <property type="entry name" value="Retrotran_gag_2"/>
    <property type="match status" value="1"/>
</dbReference>
<dbReference type="CDD" id="cd09272">
    <property type="entry name" value="RNase_HI_RT_Ty1"/>
    <property type="match status" value="1"/>
</dbReference>
<comment type="caution">
    <text evidence="2">The sequence shown here is derived from an EMBL/GenBank/DDBJ whole genome shotgun (WGS) entry which is preliminary data.</text>
</comment>
<feature type="region of interest" description="Disordered" evidence="1">
    <location>
        <begin position="460"/>
        <end position="514"/>
    </location>
</feature>
<feature type="region of interest" description="Disordered" evidence="1">
    <location>
        <begin position="297"/>
        <end position="347"/>
    </location>
</feature>
<gene>
    <name evidence="2" type="ORF">RJ640_017407</name>
</gene>
<dbReference type="Proteomes" id="UP001187471">
    <property type="component" value="Unassembled WGS sequence"/>
</dbReference>
<proteinExistence type="predicted"/>